<sequence>MYEHIYDINRNRRFIDHDNLELKHCQDVLEAAFLTNDTAALCSAFQCSHRREQDGTRIWILPPEQFPEWLKSHPECWKSATETMQE</sequence>
<keyword evidence="2" id="KW-1185">Reference proteome</keyword>
<proteinExistence type="predicted"/>
<evidence type="ECO:0000313" key="1">
    <source>
        <dbReference type="EMBL" id="ALP95107.1"/>
    </source>
</evidence>
<evidence type="ECO:0000313" key="2">
    <source>
        <dbReference type="Proteomes" id="UP000064844"/>
    </source>
</evidence>
<name>A0A0S2W707_9FIRM</name>
<dbReference type="AlphaFoldDB" id="A0A0S2W707"/>
<accession>A0A0S2W707</accession>
<dbReference type="EMBL" id="CP011307">
    <property type="protein sequence ID" value="ALP95107.1"/>
    <property type="molecule type" value="Genomic_DNA"/>
</dbReference>
<dbReference type="Pfam" id="PF19595">
    <property type="entry name" value="DUF6100"/>
    <property type="match status" value="1"/>
</dbReference>
<dbReference type="KEGG" id="ibu:IB211_02716"/>
<dbReference type="InterPro" id="IPR046082">
    <property type="entry name" value="DUF6100"/>
</dbReference>
<reference evidence="1 2" key="1">
    <citation type="journal article" date="2015" name="Nat. Commun.">
        <title>Production of butyrate from lysine and the Amadori product fructoselysine by a human gut commensal.</title>
        <authorList>
            <person name="Bui T.P."/>
            <person name="Ritari J."/>
            <person name="Boeren S."/>
            <person name="de Waard P."/>
            <person name="Plugge C.M."/>
            <person name="de Vos W.M."/>
        </authorList>
    </citation>
    <scope>NUCLEOTIDE SEQUENCE [LARGE SCALE GENOMIC DNA]</scope>
    <source>
        <strain evidence="1 2">AF211</strain>
    </source>
</reference>
<dbReference type="Proteomes" id="UP000064844">
    <property type="component" value="Chromosome"/>
</dbReference>
<gene>
    <name evidence="1" type="ORF">IB211_02716</name>
</gene>
<dbReference type="RefSeq" id="WP_349949345.1">
    <property type="nucleotide sequence ID" value="NZ_CP011307.1"/>
</dbReference>
<protein>
    <submittedName>
        <fullName evidence="1">Uncharacterized protein</fullName>
    </submittedName>
</protein>
<organism evidence="1 2">
    <name type="scientific">Intestinimonas butyriciproducens</name>
    <dbReference type="NCBI Taxonomy" id="1297617"/>
    <lineage>
        <taxon>Bacteria</taxon>
        <taxon>Bacillati</taxon>
        <taxon>Bacillota</taxon>
        <taxon>Clostridia</taxon>
        <taxon>Eubacteriales</taxon>
        <taxon>Intestinimonas</taxon>
    </lineage>
</organism>
<reference evidence="2" key="2">
    <citation type="submission" date="2015-04" db="EMBL/GenBank/DDBJ databases">
        <title>A butyrogenic pathway from the amino acid lysine in a human gut commensal.</title>
        <authorList>
            <person name="de Vos W.M."/>
            <person name="Bui N.T.P."/>
            <person name="Plugge C.M."/>
            <person name="Ritari J."/>
        </authorList>
    </citation>
    <scope>NUCLEOTIDE SEQUENCE [LARGE SCALE GENOMIC DNA]</scope>
    <source>
        <strain evidence="2">AF211</strain>
    </source>
</reference>